<accession>A0A3N9TGQ5</accession>
<dbReference type="Proteomes" id="UP000281112">
    <property type="component" value="Unassembled WGS sequence"/>
</dbReference>
<dbReference type="PANTHER" id="PTHR34875">
    <property type="entry name" value="UPF0237 PROTEIN MJ1558"/>
    <property type="match status" value="1"/>
</dbReference>
<gene>
    <name evidence="2" type="ORF">EES38_09445</name>
</gene>
<reference evidence="2 3" key="1">
    <citation type="submission" date="2018-11" db="EMBL/GenBank/DDBJ databases">
        <title>Vibrio LJC006 sp. nov., isolated from seawater during the bloom of the enteromorpha.</title>
        <authorList>
            <person name="Liang J."/>
        </authorList>
    </citation>
    <scope>NUCLEOTIDE SEQUENCE [LARGE SCALE GENOMIC DNA]</scope>
    <source>
        <strain evidence="2 3">LJC006</strain>
    </source>
</reference>
<proteinExistence type="predicted"/>
<dbReference type="InterPro" id="IPR045865">
    <property type="entry name" value="ACT-like_dom_sf"/>
</dbReference>
<dbReference type="RefSeq" id="WP_124936924.1">
    <property type="nucleotide sequence ID" value="NZ_RJVQ01000003.1"/>
</dbReference>
<organism evidence="2 3">
    <name type="scientific">Vibrio viridaestus</name>
    <dbReference type="NCBI Taxonomy" id="2487322"/>
    <lineage>
        <taxon>Bacteria</taxon>
        <taxon>Pseudomonadati</taxon>
        <taxon>Pseudomonadota</taxon>
        <taxon>Gammaproteobacteria</taxon>
        <taxon>Vibrionales</taxon>
        <taxon>Vibrionaceae</taxon>
        <taxon>Vibrio</taxon>
    </lineage>
</organism>
<dbReference type="GO" id="GO:0005737">
    <property type="term" value="C:cytoplasm"/>
    <property type="evidence" value="ECO:0007669"/>
    <property type="project" value="UniProtKB-SubCell"/>
</dbReference>
<dbReference type="InterPro" id="IPR050990">
    <property type="entry name" value="UPF0237/GcvR_regulator"/>
</dbReference>
<comment type="subcellular location">
    <subcellularLocation>
        <location evidence="1">Cytoplasm</location>
    </subcellularLocation>
</comment>
<dbReference type="OrthoDB" id="5814370at2"/>
<keyword evidence="3" id="KW-1185">Reference proteome</keyword>
<evidence type="ECO:0000256" key="1">
    <source>
        <dbReference type="PIRNR" id="PIRNR028103"/>
    </source>
</evidence>
<dbReference type="SUPFAM" id="SSF55021">
    <property type="entry name" value="ACT-like"/>
    <property type="match status" value="1"/>
</dbReference>
<dbReference type="PIRSF" id="PIRSF028103">
    <property type="entry name" value="GcvR"/>
    <property type="match status" value="1"/>
</dbReference>
<keyword evidence="1" id="KW-0963">Cytoplasm</keyword>
<dbReference type="InterPro" id="IPR016867">
    <property type="entry name" value="GcvR"/>
</dbReference>
<name>A0A3N9TGQ5_9VIBR</name>
<evidence type="ECO:0000313" key="3">
    <source>
        <dbReference type="Proteomes" id="UP000281112"/>
    </source>
</evidence>
<dbReference type="AlphaFoldDB" id="A0A3N9TGQ5"/>
<protein>
    <recommendedName>
        <fullName evidence="1">Glycine cleavage system transcriptional repressor</fullName>
    </recommendedName>
</protein>
<dbReference type="Gene3D" id="3.30.70.260">
    <property type="match status" value="1"/>
</dbReference>
<dbReference type="EMBL" id="RJVQ01000003">
    <property type="protein sequence ID" value="RQW63461.1"/>
    <property type="molecule type" value="Genomic_DNA"/>
</dbReference>
<keyword evidence="1" id="KW-0678">Repressor</keyword>
<dbReference type="PANTHER" id="PTHR34875:SF6">
    <property type="entry name" value="UPF0237 PROTEIN MJ1558"/>
    <property type="match status" value="1"/>
</dbReference>
<sequence length="171" mass="19234">MTLETFIVGFTGIATPKDIKRFAAITHDNGGKWLISKINYIDENVAGLIKVQAPSESSQLIKDGFRSHEGITVEFTSGEENDNKHQDVYHLRFDATDRFGIVNEITHLLDNQRIRVIDMNCQRIFISGVDGINTNLFSANLTIKLPNNMPIKDVVNELESLSEDTRVIIES</sequence>
<dbReference type="GO" id="GO:0006355">
    <property type="term" value="P:regulation of DNA-templated transcription"/>
    <property type="evidence" value="ECO:0007669"/>
    <property type="project" value="UniProtKB-UniRule"/>
</dbReference>
<keyword evidence="1" id="KW-0804">Transcription</keyword>
<comment type="caution">
    <text evidence="2">The sequence shown here is derived from an EMBL/GenBank/DDBJ whole genome shotgun (WGS) entry which is preliminary data.</text>
</comment>
<evidence type="ECO:0000313" key="2">
    <source>
        <dbReference type="EMBL" id="RQW63461.1"/>
    </source>
</evidence>